<sequence>MALGMVKPPKKQELLRQRAAVLKQYEVFSYQVAYYLLEDESLAAQAASQALFELLQDEEFYYQNEYIQKQKIKQSVIKNSLLRKAPSY</sequence>
<dbReference type="EMBL" id="QPJD01000051">
    <property type="protein sequence ID" value="RCW39868.1"/>
    <property type="molecule type" value="Genomic_DNA"/>
</dbReference>
<accession>A0A368VF18</accession>
<dbReference type="Proteomes" id="UP000252415">
    <property type="component" value="Unassembled WGS sequence"/>
</dbReference>
<reference evidence="1 2" key="1">
    <citation type="submission" date="2018-07" db="EMBL/GenBank/DDBJ databases">
        <title>Genomic Encyclopedia of Type Strains, Phase III (KMG-III): the genomes of soil and plant-associated and newly described type strains.</title>
        <authorList>
            <person name="Whitman W."/>
        </authorList>
    </citation>
    <scope>NUCLEOTIDE SEQUENCE [LARGE SCALE GENOMIC DNA]</scope>
    <source>
        <strain evidence="1 2">CECT 7506</strain>
    </source>
</reference>
<keyword evidence="2" id="KW-1185">Reference proteome</keyword>
<dbReference type="AlphaFoldDB" id="A0A368VF18"/>
<protein>
    <submittedName>
        <fullName evidence="1">Uncharacterized protein</fullName>
    </submittedName>
</protein>
<evidence type="ECO:0000313" key="1">
    <source>
        <dbReference type="EMBL" id="RCW39868.1"/>
    </source>
</evidence>
<proteinExistence type="predicted"/>
<dbReference type="OrthoDB" id="2664140at2"/>
<evidence type="ECO:0000313" key="2">
    <source>
        <dbReference type="Proteomes" id="UP000252415"/>
    </source>
</evidence>
<organism evidence="1 2">
    <name type="scientific">Paenibacillus prosopidis</name>
    <dbReference type="NCBI Taxonomy" id="630520"/>
    <lineage>
        <taxon>Bacteria</taxon>
        <taxon>Bacillati</taxon>
        <taxon>Bacillota</taxon>
        <taxon>Bacilli</taxon>
        <taxon>Bacillales</taxon>
        <taxon>Paenibacillaceae</taxon>
        <taxon>Paenibacillus</taxon>
    </lineage>
</organism>
<gene>
    <name evidence="1" type="ORF">DFP97_1513</name>
</gene>
<dbReference type="RefSeq" id="WP_114384320.1">
    <property type="nucleotide sequence ID" value="NZ_QPJD01000051.1"/>
</dbReference>
<name>A0A368VF18_9BACL</name>
<comment type="caution">
    <text evidence="1">The sequence shown here is derived from an EMBL/GenBank/DDBJ whole genome shotgun (WGS) entry which is preliminary data.</text>
</comment>